<feature type="domain" description="BZIP" evidence="6">
    <location>
        <begin position="63"/>
        <end position="127"/>
    </location>
</feature>
<evidence type="ECO:0000256" key="3">
    <source>
        <dbReference type="ARBA" id="ARBA00023163"/>
    </source>
</evidence>
<evidence type="ECO:0000313" key="8">
    <source>
        <dbReference type="Proteomes" id="UP000000267"/>
    </source>
</evidence>
<dbReference type="InterPro" id="IPR050936">
    <property type="entry name" value="AP-1-like"/>
</dbReference>
<dbReference type="InterPro" id="IPR046347">
    <property type="entry name" value="bZIP_sf"/>
</dbReference>
<dbReference type="OrthoDB" id="2285533at2759"/>
<dbReference type="AlphaFoldDB" id="A7TE09"/>
<dbReference type="EMBL" id="DS480378">
    <property type="protein sequence ID" value="EDO19629.1"/>
    <property type="molecule type" value="Genomic_DNA"/>
</dbReference>
<evidence type="ECO:0000256" key="1">
    <source>
        <dbReference type="ARBA" id="ARBA00004123"/>
    </source>
</evidence>
<dbReference type="InParanoid" id="A7TE09"/>
<dbReference type="HOGENOM" id="CLU_963771_0_0_1"/>
<dbReference type="InterPro" id="IPR004827">
    <property type="entry name" value="bZIP"/>
</dbReference>
<dbReference type="Proteomes" id="UP000000267">
    <property type="component" value="Unassembled WGS sequence"/>
</dbReference>
<dbReference type="GO" id="GO:0000976">
    <property type="term" value="F:transcription cis-regulatory region binding"/>
    <property type="evidence" value="ECO:0007669"/>
    <property type="project" value="InterPro"/>
</dbReference>
<dbReference type="eggNOG" id="ENOG502QUE5">
    <property type="taxonomic scope" value="Eukaryota"/>
</dbReference>
<dbReference type="STRING" id="436907.A7TE09"/>
<comment type="subcellular location">
    <subcellularLocation>
        <location evidence="1">Nucleus</location>
    </subcellularLocation>
</comment>
<reference evidence="7 8" key="1">
    <citation type="journal article" date="2007" name="Proc. Natl. Acad. Sci. U.S.A.">
        <title>Independent sorting-out of thousands of duplicated gene pairs in two yeast species descended from a whole-genome duplication.</title>
        <authorList>
            <person name="Scannell D.R."/>
            <person name="Frank A.C."/>
            <person name="Conant G.C."/>
            <person name="Byrne K.P."/>
            <person name="Woolfit M."/>
            <person name="Wolfe K.H."/>
        </authorList>
    </citation>
    <scope>NUCLEOTIDE SEQUENCE [LARGE SCALE GENOMIC DNA]</scope>
    <source>
        <strain evidence="8">ATCC 22028 / DSM 70294 / BCRC 21397 / CBS 2163 / NBRC 10782 / NRRL Y-8283 / UCD 57-17</strain>
    </source>
</reference>
<dbReference type="CDD" id="cd14688">
    <property type="entry name" value="bZIP_YAP"/>
    <property type="match status" value="1"/>
</dbReference>
<keyword evidence="3" id="KW-0804">Transcription</keyword>
<name>A7TE09_VANPO</name>
<dbReference type="OMA" id="SHERAKP"/>
<evidence type="ECO:0000256" key="5">
    <source>
        <dbReference type="SAM" id="Coils"/>
    </source>
</evidence>
<keyword evidence="2" id="KW-0805">Transcription regulation</keyword>
<evidence type="ECO:0000259" key="6">
    <source>
        <dbReference type="SMART" id="SM00338"/>
    </source>
</evidence>
<gene>
    <name evidence="7" type="ORF">Kpol_1018p169</name>
</gene>
<feature type="coiled-coil region" evidence="5">
    <location>
        <begin position="71"/>
        <end position="138"/>
    </location>
</feature>
<keyword evidence="4" id="KW-0539">Nucleus</keyword>
<dbReference type="SUPFAM" id="SSF57959">
    <property type="entry name" value="Leucine zipper domain"/>
    <property type="match status" value="1"/>
</dbReference>
<dbReference type="KEGG" id="vpo:Kpol_1018p169"/>
<dbReference type="SMART" id="SM00338">
    <property type="entry name" value="BRLZ"/>
    <property type="match status" value="1"/>
</dbReference>
<proteinExistence type="predicted"/>
<protein>
    <recommendedName>
        <fullName evidence="6">BZIP domain-containing protein</fullName>
    </recommendedName>
</protein>
<sequence>MNQSTNSKLVNLEPRGDAKSQLAMSSVHVSKKWLLPPKSLGKARFKQMSHKKAIENPINSDVVSTDVVSKKRQLNRDAQRAFRERKEKKIQDLEDTIDTLQMLVKSWEKRYNQIELDLKIAKEQADELKKENISLKTSLVVNNEKTSNMKRIRTTKVVKQPGAISNKKLKDMINNFTPIKSVSLKKKTDSSLEETHRSIDSIGVVERSNTKVVGINECGFCSDDTHCVCKQVSINNSNRSEIIDGEDTGCSKNSSNCSHCDDIEKSCITSNNMATQPDSEWIVTNYEHV</sequence>
<organism evidence="8">
    <name type="scientific">Vanderwaltozyma polyspora (strain ATCC 22028 / DSM 70294 / BCRC 21397 / CBS 2163 / NBRC 10782 / NRRL Y-8283 / UCD 57-17)</name>
    <name type="common">Kluyveromyces polysporus</name>
    <dbReference type="NCBI Taxonomy" id="436907"/>
    <lineage>
        <taxon>Eukaryota</taxon>
        <taxon>Fungi</taxon>
        <taxon>Dikarya</taxon>
        <taxon>Ascomycota</taxon>
        <taxon>Saccharomycotina</taxon>
        <taxon>Saccharomycetes</taxon>
        <taxon>Saccharomycetales</taxon>
        <taxon>Saccharomycetaceae</taxon>
        <taxon>Vanderwaltozyma</taxon>
    </lineage>
</organism>
<accession>A7TE09</accession>
<dbReference type="RefSeq" id="XP_001647487.1">
    <property type="nucleotide sequence ID" value="XM_001647437.1"/>
</dbReference>
<keyword evidence="5" id="KW-0175">Coiled coil</keyword>
<dbReference type="FunCoup" id="A7TE09">
    <property type="interactions" value="675"/>
</dbReference>
<dbReference type="GO" id="GO:0090575">
    <property type="term" value="C:RNA polymerase II transcription regulator complex"/>
    <property type="evidence" value="ECO:0007669"/>
    <property type="project" value="TreeGrafter"/>
</dbReference>
<dbReference type="PhylomeDB" id="A7TE09"/>
<dbReference type="Gene3D" id="1.20.5.170">
    <property type="match status" value="1"/>
</dbReference>
<evidence type="ECO:0000313" key="7">
    <source>
        <dbReference type="EMBL" id="EDO19629.1"/>
    </source>
</evidence>
<keyword evidence="8" id="KW-1185">Reference proteome</keyword>
<dbReference type="GO" id="GO:0001228">
    <property type="term" value="F:DNA-binding transcription activator activity, RNA polymerase II-specific"/>
    <property type="evidence" value="ECO:0007669"/>
    <property type="project" value="TreeGrafter"/>
</dbReference>
<dbReference type="PANTHER" id="PTHR40621">
    <property type="entry name" value="TRANSCRIPTION FACTOR KAPC-RELATED"/>
    <property type="match status" value="1"/>
</dbReference>
<evidence type="ECO:0000256" key="2">
    <source>
        <dbReference type="ARBA" id="ARBA00023015"/>
    </source>
</evidence>
<evidence type="ECO:0000256" key="4">
    <source>
        <dbReference type="ARBA" id="ARBA00023242"/>
    </source>
</evidence>
<dbReference type="PANTHER" id="PTHR40621:SF6">
    <property type="entry name" value="AP-1-LIKE TRANSCRIPTION FACTOR YAP1-RELATED"/>
    <property type="match status" value="1"/>
</dbReference>
<dbReference type="GeneID" id="5547994"/>